<accession>A0A846MRV9</accession>
<comment type="caution">
    <text evidence="9">The sequence shown here is derived from an EMBL/GenBank/DDBJ whole genome shotgun (WGS) entry which is preliminary data.</text>
</comment>
<dbReference type="InterPro" id="IPR037278">
    <property type="entry name" value="ARFGAP/RecO"/>
</dbReference>
<organism evidence="9 10">
    <name type="scientific">Thermonema lapsum</name>
    <dbReference type="NCBI Taxonomy" id="28195"/>
    <lineage>
        <taxon>Bacteria</taxon>
        <taxon>Pseudomonadati</taxon>
        <taxon>Bacteroidota</taxon>
        <taxon>Cytophagia</taxon>
        <taxon>Cytophagales</taxon>
        <taxon>Thermonemataceae</taxon>
        <taxon>Thermonema</taxon>
    </lineage>
</organism>
<dbReference type="GO" id="GO:0043590">
    <property type="term" value="C:bacterial nucleoid"/>
    <property type="evidence" value="ECO:0007669"/>
    <property type="project" value="TreeGrafter"/>
</dbReference>
<protein>
    <recommendedName>
        <fullName evidence="2 7">DNA repair protein RecO</fullName>
    </recommendedName>
    <alternativeName>
        <fullName evidence="6 7">Recombination protein O</fullName>
    </alternativeName>
</protein>
<dbReference type="AlphaFoldDB" id="A0A846MRV9"/>
<dbReference type="InterPro" id="IPR012340">
    <property type="entry name" value="NA-bd_OB-fold"/>
</dbReference>
<proteinExistence type="inferred from homology"/>
<dbReference type="PANTHER" id="PTHR33991:SF1">
    <property type="entry name" value="DNA REPAIR PROTEIN RECO"/>
    <property type="match status" value="1"/>
</dbReference>
<sequence length="227" mass="26348">MLSKTRTIVLHTLKYRESSLIVHTYSREHGRLSLVVNGVRKATPSFPMGWFQHMSLLEAVLYLPKQSGGLGRLKEAFPLWLSMQQLAQPAKISVLYFMAELLYKTRKEETPDHAMFDFIHEALLKLEATASVRAYALWFLLHYLDCMGLMPPHEERLLQELNEQTPYHFDAATAHFLRLLRAAAPPQELPLDTTQRRHLLEALLFLISEHTTHFDEIRSLSILREIM</sequence>
<dbReference type="InterPro" id="IPR003717">
    <property type="entry name" value="RecO"/>
</dbReference>
<dbReference type="HAMAP" id="MF_00201">
    <property type="entry name" value="RecO"/>
    <property type="match status" value="1"/>
</dbReference>
<evidence type="ECO:0000256" key="1">
    <source>
        <dbReference type="ARBA" id="ARBA00007452"/>
    </source>
</evidence>
<comment type="similarity">
    <text evidence="1 7">Belongs to the RecO family.</text>
</comment>
<dbReference type="EMBL" id="JAASRN010000002">
    <property type="protein sequence ID" value="NIK73997.1"/>
    <property type="molecule type" value="Genomic_DNA"/>
</dbReference>
<dbReference type="InterPro" id="IPR022572">
    <property type="entry name" value="DNA_rep/recomb_RecO_N"/>
</dbReference>
<dbReference type="Pfam" id="PF02565">
    <property type="entry name" value="RecO_C"/>
    <property type="match status" value="1"/>
</dbReference>
<dbReference type="PANTHER" id="PTHR33991">
    <property type="entry name" value="DNA REPAIR PROTEIN RECO"/>
    <property type="match status" value="1"/>
</dbReference>
<evidence type="ECO:0000256" key="3">
    <source>
        <dbReference type="ARBA" id="ARBA00022763"/>
    </source>
</evidence>
<evidence type="ECO:0000256" key="4">
    <source>
        <dbReference type="ARBA" id="ARBA00023172"/>
    </source>
</evidence>
<evidence type="ECO:0000256" key="5">
    <source>
        <dbReference type="ARBA" id="ARBA00023204"/>
    </source>
</evidence>
<dbReference type="InterPro" id="IPR042242">
    <property type="entry name" value="RecO_C"/>
</dbReference>
<evidence type="ECO:0000256" key="6">
    <source>
        <dbReference type="ARBA" id="ARBA00033409"/>
    </source>
</evidence>
<keyword evidence="10" id="KW-1185">Reference proteome</keyword>
<feature type="domain" description="DNA replication/recombination mediator RecO N-terminal" evidence="8">
    <location>
        <begin position="1"/>
        <end position="76"/>
    </location>
</feature>
<dbReference type="Gene3D" id="1.20.1440.120">
    <property type="entry name" value="Recombination protein O, C-terminal domain"/>
    <property type="match status" value="1"/>
</dbReference>
<name>A0A846MRV9_9BACT</name>
<evidence type="ECO:0000256" key="7">
    <source>
        <dbReference type="HAMAP-Rule" id="MF_00201"/>
    </source>
</evidence>
<evidence type="ECO:0000256" key="2">
    <source>
        <dbReference type="ARBA" id="ARBA00021310"/>
    </source>
</evidence>
<dbReference type="RefSeq" id="WP_166919255.1">
    <property type="nucleotide sequence ID" value="NZ_JAASRN010000002.1"/>
</dbReference>
<reference evidence="9 10" key="1">
    <citation type="submission" date="2020-03" db="EMBL/GenBank/DDBJ databases">
        <title>Genomic Encyclopedia of Type Strains, Phase IV (KMG-IV): sequencing the most valuable type-strain genomes for metagenomic binning, comparative biology and taxonomic classification.</title>
        <authorList>
            <person name="Goeker M."/>
        </authorList>
    </citation>
    <scope>NUCLEOTIDE SEQUENCE [LARGE SCALE GENOMIC DNA]</scope>
    <source>
        <strain evidence="9 10">DSM 5718</strain>
    </source>
</reference>
<evidence type="ECO:0000313" key="9">
    <source>
        <dbReference type="EMBL" id="NIK73997.1"/>
    </source>
</evidence>
<keyword evidence="3 7" id="KW-0227">DNA damage</keyword>
<comment type="function">
    <text evidence="7">Involved in DNA repair and RecF pathway recombination.</text>
</comment>
<keyword evidence="5 7" id="KW-0234">DNA repair</keyword>
<keyword evidence="4 7" id="KW-0233">DNA recombination</keyword>
<evidence type="ECO:0000259" key="8">
    <source>
        <dbReference type="Pfam" id="PF11967"/>
    </source>
</evidence>
<dbReference type="Proteomes" id="UP000537126">
    <property type="component" value="Unassembled WGS sequence"/>
</dbReference>
<dbReference type="Gene3D" id="2.40.50.140">
    <property type="entry name" value="Nucleic acid-binding proteins"/>
    <property type="match status" value="1"/>
</dbReference>
<dbReference type="SUPFAM" id="SSF50249">
    <property type="entry name" value="Nucleic acid-binding proteins"/>
    <property type="match status" value="1"/>
</dbReference>
<dbReference type="GO" id="GO:0006302">
    <property type="term" value="P:double-strand break repair"/>
    <property type="evidence" value="ECO:0007669"/>
    <property type="project" value="TreeGrafter"/>
</dbReference>
<dbReference type="Pfam" id="PF11967">
    <property type="entry name" value="RecO_N"/>
    <property type="match status" value="1"/>
</dbReference>
<dbReference type="SUPFAM" id="SSF57863">
    <property type="entry name" value="ArfGap/RecO-like zinc finger"/>
    <property type="match status" value="1"/>
</dbReference>
<dbReference type="GO" id="GO:0006310">
    <property type="term" value="P:DNA recombination"/>
    <property type="evidence" value="ECO:0007669"/>
    <property type="project" value="UniProtKB-UniRule"/>
</dbReference>
<gene>
    <name evidence="7" type="primary">recO</name>
    <name evidence="9" type="ORF">FHS56_001510</name>
</gene>
<evidence type="ECO:0000313" key="10">
    <source>
        <dbReference type="Proteomes" id="UP000537126"/>
    </source>
</evidence>